<dbReference type="PRINTS" id="PR00359">
    <property type="entry name" value="BP450"/>
</dbReference>
<dbReference type="InterPro" id="IPR017972">
    <property type="entry name" value="Cyt_P450_CS"/>
</dbReference>
<dbReference type="InterPro" id="IPR001128">
    <property type="entry name" value="Cyt_P450"/>
</dbReference>
<dbReference type="GO" id="GO:0005506">
    <property type="term" value="F:iron ion binding"/>
    <property type="evidence" value="ECO:0007669"/>
    <property type="project" value="InterPro"/>
</dbReference>
<keyword evidence="2" id="KW-0349">Heme</keyword>
<reference evidence="3 4" key="1">
    <citation type="submission" date="2018-05" db="EMBL/GenBank/DDBJ databases">
        <title>Zavarzinia sp. HR-AS.</title>
        <authorList>
            <person name="Lee Y."/>
            <person name="Jeon C.O."/>
        </authorList>
    </citation>
    <scope>NUCLEOTIDE SEQUENCE [LARGE SCALE GENOMIC DNA]</scope>
    <source>
        <strain evidence="3 4">HR-AS</strain>
    </source>
</reference>
<evidence type="ECO:0000256" key="1">
    <source>
        <dbReference type="ARBA" id="ARBA00010617"/>
    </source>
</evidence>
<dbReference type="OrthoDB" id="9801155at2"/>
<dbReference type="PROSITE" id="PS00086">
    <property type="entry name" value="CYTOCHROME_P450"/>
    <property type="match status" value="1"/>
</dbReference>
<sequence length="418" mass="47422">MDIAVSDIERARSIPLDKIDVSAPDLYLRDAAHPYFARLRNEAPVHYCRESLYGPYWSVTKFNDIVEIDTNHKVFSSDASVGSFVLDDTTLNPVEGGIYLPNFLGMDPPKHDIHRQTVSPIVAPQNLANLEGLIRQRTRGVLDGLPVGVPFNWVDRVSIELTTMMLATLFDFPFDERRKLTRWSDVVTTRPGDGVVDSWEQRNQELYECAAYFQRLWAERAAAAPRPDLISMLAHSPAMRTMSPEEFLGTLALLIVGGNDTTRNSMSGGVLAHHLFPAEWSRVKADRALIPNMVSEIIRWQTPIAHMRRTALADFEFRGQHIRKGDKVVMWYLSGNRDDSVIDRPFDFVADRPRARHHLSFGFGIHRCLGNRLAELQLRILWEEVFERFSAIEVVGTPVRIPSNLVRGYADLPVVVHA</sequence>
<comment type="caution">
    <text evidence="3">The sequence shown here is derived from an EMBL/GenBank/DDBJ whole genome shotgun (WGS) entry which is preliminary data.</text>
</comment>
<dbReference type="InterPro" id="IPR002397">
    <property type="entry name" value="Cyt_P450_B"/>
</dbReference>
<keyword evidence="2" id="KW-0560">Oxidoreductase</keyword>
<dbReference type="PANTHER" id="PTHR46696:SF1">
    <property type="entry name" value="CYTOCHROME P450 YJIB-RELATED"/>
    <property type="match status" value="1"/>
</dbReference>
<dbReference type="EMBL" id="QGLE01000002">
    <property type="protein sequence ID" value="PWR25301.1"/>
    <property type="molecule type" value="Genomic_DNA"/>
</dbReference>
<dbReference type="GO" id="GO:0020037">
    <property type="term" value="F:heme binding"/>
    <property type="evidence" value="ECO:0007669"/>
    <property type="project" value="InterPro"/>
</dbReference>
<dbReference type="GO" id="GO:0004497">
    <property type="term" value="F:monooxygenase activity"/>
    <property type="evidence" value="ECO:0007669"/>
    <property type="project" value="UniProtKB-KW"/>
</dbReference>
<dbReference type="Proteomes" id="UP000245461">
    <property type="component" value="Unassembled WGS sequence"/>
</dbReference>
<evidence type="ECO:0000313" key="3">
    <source>
        <dbReference type="EMBL" id="PWR25301.1"/>
    </source>
</evidence>
<dbReference type="Pfam" id="PF00067">
    <property type="entry name" value="p450"/>
    <property type="match status" value="1"/>
</dbReference>
<dbReference type="InterPro" id="IPR036396">
    <property type="entry name" value="Cyt_P450_sf"/>
</dbReference>
<dbReference type="CDD" id="cd11033">
    <property type="entry name" value="CYP142-like"/>
    <property type="match status" value="1"/>
</dbReference>
<keyword evidence="2" id="KW-0503">Monooxygenase</keyword>
<dbReference type="GO" id="GO:0016705">
    <property type="term" value="F:oxidoreductase activity, acting on paired donors, with incorporation or reduction of molecular oxygen"/>
    <property type="evidence" value="ECO:0007669"/>
    <property type="project" value="InterPro"/>
</dbReference>
<keyword evidence="2" id="KW-0408">Iron</keyword>
<accession>A0A317EEW5</accession>
<dbReference type="PANTHER" id="PTHR46696">
    <property type="entry name" value="P450, PUTATIVE (EUROFUNG)-RELATED"/>
    <property type="match status" value="1"/>
</dbReference>
<protein>
    <submittedName>
        <fullName evidence="3">Cytochrome P450</fullName>
    </submittedName>
</protein>
<dbReference type="SUPFAM" id="SSF48264">
    <property type="entry name" value="Cytochrome P450"/>
    <property type="match status" value="1"/>
</dbReference>
<dbReference type="AlphaFoldDB" id="A0A317EEW5"/>
<name>A0A317EEW5_9PROT</name>
<dbReference type="RefSeq" id="WP_109903611.1">
    <property type="nucleotide sequence ID" value="NZ_QGLE01000002.1"/>
</dbReference>
<evidence type="ECO:0000313" key="4">
    <source>
        <dbReference type="Proteomes" id="UP000245461"/>
    </source>
</evidence>
<proteinExistence type="inferred from homology"/>
<comment type="similarity">
    <text evidence="1 2">Belongs to the cytochrome P450 family.</text>
</comment>
<gene>
    <name evidence="3" type="ORF">DKG74_05940</name>
</gene>
<keyword evidence="2" id="KW-0479">Metal-binding</keyword>
<organism evidence="3 4">
    <name type="scientific">Zavarzinia aquatilis</name>
    <dbReference type="NCBI Taxonomy" id="2211142"/>
    <lineage>
        <taxon>Bacteria</taxon>
        <taxon>Pseudomonadati</taxon>
        <taxon>Pseudomonadota</taxon>
        <taxon>Alphaproteobacteria</taxon>
        <taxon>Rhodospirillales</taxon>
        <taxon>Zavarziniaceae</taxon>
        <taxon>Zavarzinia</taxon>
    </lineage>
</organism>
<evidence type="ECO:0000256" key="2">
    <source>
        <dbReference type="RuleBase" id="RU000461"/>
    </source>
</evidence>
<dbReference type="Gene3D" id="1.10.630.10">
    <property type="entry name" value="Cytochrome P450"/>
    <property type="match status" value="1"/>
</dbReference>
<keyword evidence="4" id="KW-1185">Reference proteome</keyword>